<proteinExistence type="predicted"/>
<dbReference type="EMBL" id="CACRUE010000022">
    <property type="protein sequence ID" value="VYT95399.1"/>
    <property type="molecule type" value="Genomic_DNA"/>
</dbReference>
<name>A0A6N3ASD3_9FIRM</name>
<dbReference type="RefSeq" id="WP_156530748.1">
    <property type="nucleotide sequence ID" value="NZ_CACRUE010000022.1"/>
</dbReference>
<accession>A0A6N3ASD3</accession>
<gene>
    <name evidence="1" type="ORF">IBLFYP30_01415</name>
</gene>
<dbReference type="AlphaFoldDB" id="A0A6N3ASD3"/>
<organism evidence="1">
    <name type="scientific">Intestinibacter bartlettii</name>
    <dbReference type="NCBI Taxonomy" id="261299"/>
    <lineage>
        <taxon>Bacteria</taxon>
        <taxon>Bacillati</taxon>
        <taxon>Bacillota</taxon>
        <taxon>Clostridia</taxon>
        <taxon>Peptostreptococcales</taxon>
        <taxon>Peptostreptococcaceae</taxon>
        <taxon>Intestinibacter</taxon>
    </lineage>
</organism>
<sequence length="128" mass="14761">MKREYSTPEMKVEVFEASESVAACWKIKCNVPSGIGYKETNGTPGYQKGYWDKKTHQYINGDEYIASGHGCNIYHIGVEEKPYENAMWQESRTGTYYPVFHWKYGYGNNGHHFSKTKDAEWETNPNAS</sequence>
<protein>
    <submittedName>
        <fullName evidence="1">Uncharacterized protein</fullName>
    </submittedName>
</protein>
<evidence type="ECO:0000313" key="1">
    <source>
        <dbReference type="EMBL" id="VYT95399.1"/>
    </source>
</evidence>
<reference evidence="1" key="1">
    <citation type="submission" date="2019-11" db="EMBL/GenBank/DDBJ databases">
        <authorList>
            <person name="Feng L."/>
        </authorList>
    </citation>
    <scope>NUCLEOTIDE SEQUENCE</scope>
    <source>
        <strain evidence="1">IbartlettiiLFYP30</strain>
    </source>
</reference>